<keyword evidence="2" id="KW-1185">Reference proteome</keyword>
<proteinExistence type="predicted"/>
<accession>A0ABT9P734</accession>
<evidence type="ECO:0000313" key="2">
    <source>
        <dbReference type="Proteomes" id="UP001235712"/>
    </source>
</evidence>
<dbReference type="SUPFAM" id="SSF102198">
    <property type="entry name" value="Putative cyclase"/>
    <property type="match status" value="1"/>
</dbReference>
<dbReference type="Pfam" id="PF04199">
    <property type="entry name" value="Cyclase"/>
    <property type="match status" value="1"/>
</dbReference>
<dbReference type="RefSeq" id="WP_307245781.1">
    <property type="nucleotide sequence ID" value="NZ_JAUSQZ010000001.1"/>
</dbReference>
<gene>
    <name evidence="1" type="ORF">J2S57_004269</name>
</gene>
<dbReference type="Proteomes" id="UP001235712">
    <property type="component" value="Unassembled WGS sequence"/>
</dbReference>
<dbReference type="InterPro" id="IPR037175">
    <property type="entry name" value="KFase_sf"/>
</dbReference>
<organism evidence="1 2">
    <name type="scientific">Kineosporia succinea</name>
    <dbReference type="NCBI Taxonomy" id="84632"/>
    <lineage>
        <taxon>Bacteria</taxon>
        <taxon>Bacillati</taxon>
        <taxon>Actinomycetota</taxon>
        <taxon>Actinomycetes</taxon>
        <taxon>Kineosporiales</taxon>
        <taxon>Kineosporiaceae</taxon>
        <taxon>Kineosporia</taxon>
    </lineage>
</organism>
<name>A0ABT9P734_9ACTN</name>
<protein>
    <submittedName>
        <fullName evidence="1">Kynurenine formamidase</fullName>
    </submittedName>
</protein>
<sequence>MIPRRLRRASTIPPGYRRVDPRTATRVPLWRDLSPETEVFEGDPPFEHRVWTTVERSGYLVEQITSLGTHLGTHVDAPGHFVTGGAVVTQLGEGWTLMPLVVLAVRGLSVMMDDVRTYERRFGRVPPGACVVLRDGAPGLEPEVVSWLFTARRIRAIGSDAAGPDVPGDGEFASTRAALGAGGVVLAGLGPGLARMRPHGDWISANAPRGAFSGFPVGVTGFTVARGSSAT</sequence>
<reference evidence="1 2" key="1">
    <citation type="submission" date="2023-07" db="EMBL/GenBank/DDBJ databases">
        <title>Sequencing the genomes of 1000 actinobacteria strains.</title>
        <authorList>
            <person name="Klenk H.-P."/>
        </authorList>
    </citation>
    <scope>NUCLEOTIDE SEQUENCE [LARGE SCALE GENOMIC DNA]</scope>
    <source>
        <strain evidence="1 2">DSM 44388</strain>
    </source>
</reference>
<comment type="caution">
    <text evidence="1">The sequence shown here is derived from an EMBL/GenBank/DDBJ whole genome shotgun (WGS) entry which is preliminary data.</text>
</comment>
<dbReference type="Gene3D" id="3.50.30.50">
    <property type="entry name" value="Putative cyclase"/>
    <property type="match status" value="1"/>
</dbReference>
<dbReference type="EMBL" id="JAUSQZ010000001">
    <property type="protein sequence ID" value="MDP9828520.1"/>
    <property type="molecule type" value="Genomic_DNA"/>
</dbReference>
<evidence type="ECO:0000313" key="1">
    <source>
        <dbReference type="EMBL" id="MDP9828520.1"/>
    </source>
</evidence>
<dbReference type="InterPro" id="IPR007325">
    <property type="entry name" value="KFase/CYL"/>
</dbReference>